<feature type="region of interest" description="Disordered" evidence="3">
    <location>
        <begin position="864"/>
        <end position="907"/>
    </location>
</feature>
<evidence type="ECO:0000256" key="4">
    <source>
        <dbReference type="SAM" id="Phobius"/>
    </source>
</evidence>
<feature type="region of interest" description="Disordered" evidence="3">
    <location>
        <begin position="979"/>
        <end position="1008"/>
    </location>
</feature>
<dbReference type="InterPro" id="IPR012337">
    <property type="entry name" value="RNaseH-like_sf"/>
</dbReference>
<feature type="compositionally biased region" description="Basic and acidic residues" evidence="3">
    <location>
        <begin position="50"/>
        <end position="59"/>
    </location>
</feature>
<name>A0A812PTV8_9DINO</name>
<dbReference type="InterPro" id="IPR036875">
    <property type="entry name" value="Znf_CCHC_sf"/>
</dbReference>
<feature type="region of interest" description="Disordered" evidence="3">
    <location>
        <begin position="1304"/>
        <end position="1328"/>
    </location>
</feature>
<keyword evidence="2" id="KW-0175">Coiled coil</keyword>
<proteinExistence type="predicted"/>
<evidence type="ECO:0000256" key="3">
    <source>
        <dbReference type="SAM" id="MobiDB-lite"/>
    </source>
</evidence>
<feature type="compositionally biased region" description="Polar residues" evidence="3">
    <location>
        <begin position="2118"/>
        <end position="2132"/>
    </location>
</feature>
<dbReference type="GO" id="GO:0008270">
    <property type="term" value="F:zinc ion binding"/>
    <property type="evidence" value="ECO:0007669"/>
    <property type="project" value="UniProtKB-KW"/>
</dbReference>
<feature type="compositionally biased region" description="Polar residues" evidence="3">
    <location>
        <begin position="32"/>
        <end position="45"/>
    </location>
</feature>
<feature type="coiled-coil region" evidence="2">
    <location>
        <begin position="2971"/>
        <end position="3031"/>
    </location>
</feature>
<dbReference type="OrthoDB" id="422540at2759"/>
<feature type="domain" description="Integrase catalytic" evidence="6">
    <location>
        <begin position="1632"/>
        <end position="1803"/>
    </location>
</feature>
<feature type="compositionally biased region" description="Polar residues" evidence="3">
    <location>
        <begin position="68"/>
        <end position="77"/>
    </location>
</feature>
<sequence length="3855" mass="425017">MSGGHAPWVNDWGNRPGRENGDWRASHWGASYMTTSGPEPDQSQGAGRLLGEEDSRRTTAEAVAGADHSTSVPTTRLATAGGGPGEAEASDPWLAAARQLVSTATHRVPEGPASVAATWGSGGASSSAQGPAVGQDASALMDLDYRPCLLQDWAEDQTFFGLLAGFYHQDQIPFLIDYQIMRDHLMDAACLLDQVPPEGGPQSWEDLEAVNLHGWISERRRLGILTSAATTMARALEVGLGGTDGIGWTYRRQWVTAVRRWNKQTDVPVFRRAEKVLRTLGWEQQVDFEHLTEQQLGSDLYLEYILQVIELKAGVREDDERRQAYRAVMHECSRKRDETLAQYSMRRLRDFTKAAAVGIQLPDEFKATMLREGAGLSDQGLQNLTALMQGRDHDLDRLATTLARMDARADRLVGFVEQEERLGGVRGEDESFLEGHSEEEEAEGDLEEFTEDEHVLSELMDMSFSEEQAALVFAIVENRPPHRRRTWKENKKFKAELRKDRNSFVKGAEGPPRSNGQKPRYSKEQLKKISKCRNCGRRGHWAEDCRQPKGSTPSENGKVTGFCYLGDSRDRHVSFTFAATESVSMAGSLESWCLLTIPSGLAILDIGATQDIIGKDALVELENELEKCGLRAIEIPDNVAIPTGIGGQAKVDKVVLVPIAPGGIPGVVKFVVLENNVPPLLSVGLLTHLGASLDLQTDVISFKKIGVSMKMQQLPSGHRAIPLVQWSGEHFPVPAAAKRQYQLSDDAFMKEHVPVAYTKRKAPSRSTEGARSSVNQSRWRGILLRMFQMLETVRVGYMRLAEAETQQKSIVSKRKKYLTADSQEPDTCLHPGQHIRRSNQYAVWTVCPKCSARTSYVSKYVPRSKAKARARARDPNGTAGYPVVSTTTTTSSGTQERAARNGPPTESVPIELNHTLQTMMAGFQDIGASLRALAQGQGQMLIMLQKGQQLDLSNMTPTQVAEAVNRTVNQEMQEMLVDETGSSPGTWSPVSPMSNPNERDLPASTGHGGNPSCWFVKRDWSMKEPEERPAWLRVPWVQAMTFDEAVDKDLQCLWHVTREDGDVYSKGPGPPEPGGSSSWTWACSRGERVLQDAWDRITAPLGLGVDGQRSHVGPYWMVHAPGLDEEGNLLSSWEKSEAEAAALRLARTKCLETNPDKIDYVNLFHQAASTERVRDCGGLVASSHERFTREDGWKIENKEHRARLRKFLDRRQPEMVFVAMPKVHHLSYGSNVKQSLYEDMAWEVAAQQDREGRSYLVQGKRSSPMWQRSSWRALLEDPKTMVVSGKELKWVTNDPARADRILKEKDDLESEPDKAPQVSYHQAPSERKSSIGENIAKQLLEQQDFSLPACLKLLKAVEWPGKSRRRSSSGNNEAVLLGQFSHGKFSGITRATREFPSVTQYVNEFMRRRGALLPRSSIMITRNNAYGYHRDSHNIGENQTMGLGEYSGGEVWIEDEKGKQRRRMPHGTFVNGRVVKTKNRIVTFNAKNWHGVEPWRGDRWSINVFKTRSAANLSQGYSEPSAPKKMADVLVPSWWFSPENSGGKSFPTLSLDEEEDDTTPAAIETTGHEKKITEEQKALVKKVHVNTGHPPRDRMLRTFRAAGAKAEVLKYIRDEFACDHCIIKRGPDHRRKAQCPRIFTFNRVVSVDVFYIHFQDRSIPVLNMVCHGTGYQIAQRITGSGDGAPTAAATWSALLTTWARFLGPPALLITDGGKEFQGVFERGLEQLGTLQHVTAPESPWQNSRAERHGGWLKHKLQQEIESGQCTLSSESEFDDFMASLVAAKNRWHNAGGYTPTQLVFGELPRIPGELLAEDSGGMVPLSDAYHDAAGLDAVGVEFRKRQEIRERAKQLAMQATSKEAIVRATKTSSTPLRQWNAGQWVYCFRRGKAGDTLHPVPRWVGPGMVVLSSRSIVWVAMRSRLWRCTPEQLRPAFPSEVLGRELASDPELADLLRRVVSGGQTEAVDVTRERPPAQTDQLMPVQEECEGIPVSAERPTEAELHRQTLRGEEAIPVPPGIIPEVHGQSDRHEDEPAGHEGRMRRQVSTSTGSRRSSVQEPAQEPEATGGLQPVPEHEELHPPYDHEDHGAGVNVRERSPPAEERAFKALRVGEPREESGSRAASPTEQPSSSNRAPGTPISRLLDAVRRGRDQADPGSATVEEDSDAEGMVSWYSFNEDGGLTLVASRSDEIDVKKLSEDEQKMFEQSDEMEWSAILKTKAVRVIVGQEAATMRKRYPERVLNSRMVRRRKPQPGEGSWKAKSRWCLAGHGDPDTAELTTFAPTPSTEGMMAFMQAGINMGHHFIFSDVKNAFCQSDKLHRPRGPIFAEPCEGLKLPAGSLIVIEVPVYGLDDAPAAWRNTVTKYLADNGFVRNLVEPCWWMRFNEQGTNEAQILIEVDDFIISALPEMKKQIKELLHARFKFGKWEEDEAEYAGRRIRTSSDRILVDQEKYIKEQIFPVPISKSRKGDKSVPLTMEEFKNFRSAIYKINWVAKETRPEVSGTASLMASKLTNATIDDVMVVNKTINYLRNTASRPLVIWKFHPSNMAFIAVSDAGGVGQKYDSLDEEGLPTDGTQGAWMVMAAECLPIGNQRVKATPLAWRSSRLKRKVFSTFGGETQAMLQAINEVDWLQIMMRDAVQHDIELNKWRNSLSPHLLIMKGDMRATKQPQCSVTDAKSLYDCIMKEHPQGRQDRKSALELAIIVKDLQSSQSMVRWIPHQKMIVDALTKADPAKSNGAMDMYLRSGTLSLVDVAAELSCRAADAKYKNRSHAASVARLVKEYQQAAMMSIAAESGQMSEEEITACTKVAEPAQTAVVAALREVEVRLKSATLSMKEELVALKDRGMEMKKKCETVAATMRNQRQGISAAQMAATISEKVALAEEGLAACQDAEMPFLKGIEVLPAEESTKAISDCESASTKAELALNQARGLIRQKQTDAKKFPKELQEKALAELSQLSQRAEACGKKVADFKKETAERKLNALMAEVMESLKAAETKVQDHAEVAKVFSDDLNHVTEEAVKEAMEKVGAAEKEALDVLTEARKQLTAKQKDVKGPAAASAMSKLQGRLKTAADELTKNKKATTFGDKLLKGKEALAEEVVNVDKAEAEVAKAEKLAEPVEAVENPTDEECAELGDAIVLAQNTIKATTGSIQANMATPVPSIKAAFSKVAERSKKVQERLDKVLAGKKGLRERSLGEAYVREGKKKTDAVDGFVEKVNDAELPFLKGIEVLPLTEATSTIDASQKAATDLQNAISEARNFIAAKNVELKGFSDKEKTKPLIEELTSLTGRINAAATKLASFRKDTDTRKKNALLQEAGEKIAHAEKQVEMVTEAAAPLTDEAAEEMTADEAANICEKAGAQAKAAQAAVDESRTFLSARTQENKGNPGNAETIKSLQTRLNTAGTALSKAKKVVSNQEHKFVAKKLLHEVEEMLGSLEAEVKAAEEVCAPLLDGGGVQFLVAGSLKTLAGALRSYMKDKGLDTSALFTEASGGNRPISKEDFLSYLQKLPQAIDRPEVEFTEAQFCRMSGEGKGKGWGKRRDDTGAEEKIHQYRHSLESGYNANDQSDGVLKSVEMDALVFLQIMKHCRQHAPQPVTGPQTLHAPNSAHVRRHSGCCVMASSDAGAGDCAGSDEADEEPLRRVFVRCLLDVSVFIMLMLPVIFLAITGIFALVLGPAEGWSVHDAFGFMCAGVTGGAIQIQGHALLPKSHINRMVAALLGCFGVGLFGLAIAVLSALVPNRLLAATGLLPKVITRRSPLRLAALVVVVVLLQLLVACLFGAVLALVEGWDFASAWKAAISAQLGGGLPLAIPIPSQTFSELVLVVTSCWAVGLVTLIISAASSLCTMRAWMKLILSR</sequence>
<dbReference type="Pfam" id="PF00098">
    <property type="entry name" value="zf-CCHC"/>
    <property type="match status" value="1"/>
</dbReference>
<feature type="compositionally biased region" description="Basic and acidic residues" evidence="3">
    <location>
        <begin position="2023"/>
        <end position="2039"/>
    </location>
</feature>
<evidence type="ECO:0000256" key="1">
    <source>
        <dbReference type="PROSITE-ProRule" id="PRU00047"/>
    </source>
</evidence>
<dbReference type="SMART" id="SM00343">
    <property type="entry name" value="ZnF_C2HC"/>
    <property type="match status" value="1"/>
</dbReference>
<keyword evidence="1" id="KW-0479">Metal-binding</keyword>
<feature type="region of interest" description="Disordered" evidence="3">
    <location>
        <begin position="2005"/>
        <end position="2137"/>
    </location>
</feature>
<evidence type="ECO:0000259" key="6">
    <source>
        <dbReference type="PROSITE" id="PS50994"/>
    </source>
</evidence>
<keyword evidence="1" id="KW-0862">Zinc</keyword>
<dbReference type="Pfam" id="PF07727">
    <property type="entry name" value="RVT_2"/>
    <property type="match status" value="1"/>
</dbReference>
<feature type="compositionally biased region" description="Polar residues" evidence="3">
    <location>
        <begin position="980"/>
        <end position="996"/>
    </location>
</feature>
<dbReference type="GO" id="GO:0003676">
    <property type="term" value="F:nucleic acid binding"/>
    <property type="evidence" value="ECO:0007669"/>
    <property type="project" value="InterPro"/>
</dbReference>
<keyword evidence="4" id="KW-1133">Transmembrane helix</keyword>
<dbReference type="EMBL" id="CAJNDS010002136">
    <property type="protein sequence ID" value="CAE7346579.1"/>
    <property type="molecule type" value="Genomic_DNA"/>
</dbReference>
<evidence type="ECO:0000259" key="5">
    <source>
        <dbReference type="PROSITE" id="PS50158"/>
    </source>
</evidence>
<dbReference type="Gene3D" id="4.10.60.10">
    <property type="entry name" value="Zinc finger, CCHC-type"/>
    <property type="match status" value="1"/>
</dbReference>
<evidence type="ECO:0000256" key="2">
    <source>
        <dbReference type="SAM" id="Coils"/>
    </source>
</evidence>
<keyword evidence="1" id="KW-0863">Zinc-finger</keyword>
<evidence type="ECO:0000313" key="7">
    <source>
        <dbReference type="EMBL" id="CAE7346579.1"/>
    </source>
</evidence>
<comment type="caution">
    <text evidence="7">The sequence shown here is derived from an EMBL/GenBank/DDBJ whole genome shotgun (WGS) entry which is preliminary data.</text>
</comment>
<feature type="compositionally biased region" description="Basic and acidic residues" evidence="3">
    <location>
        <begin position="2071"/>
        <end position="2116"/>
    </location>
</feature>
<feature type="domain" description="CCHC-type" evidence="5">
    <location>
        <begin position="531"/>
        <end position="547"/>
    </location>
</feature>
<feature type="region of interest" description="Disordered" evidence="3">
    <location>
        <begin position="427"/>
        <end position="448"/>
    </location>
</feature>
<feature type="transmembrane region" description="Helical" evidence="4">
    <location>
        <begin position="3683"/>
        <end position="3700"/>
    </location>
</feature>
<dbReference type="InterPro" id="IPR001584">
    <property type="entry name" value="Integrase_cat-core"/>
</dbReference>
<dbReference type="Gene3D" id="3.30.420.10">
    <property type="entry name" value="Ribonuclease H-like superfamily/Ribonuclease H"/>
    <property type="match status" value="1"/>
</dbReference>
<feature type="transmembrane region" description="Helical" evidence="4">
    <location>
        <begin position="3712"/>
        <end position="3736"/>
    </location>
</feature>
<evidence type="ECO:0000313" key="8">
    <source>
        <dbReference type="Proteomes" id="UP000604046"/>
    </source>
</evidence>
<dbReference type="PROSITE" id="PS50158">
    <property type="entry name" value="ZF_CCHC"/>
    <property type="match status" value="1"/>
</dbReference>
<feature type="transmembrane region" description="Helical" evidence="4">
    <location>
        <begin position="3819"/>
        <end position="3845"/>
    </location>
</feature>
<dbReference type="InterPro" id="IPR001878">
    <property type="entry name" value="Znf_CCHC"/>
</dbReference>
<keyword evidence="4" id="KW-0472">Membrane</keyword>
<dbReference type="GO" id="GO:0015074">
    <property type="term" value="P:DNA integration"/>
    <property type="evidence" value="ECO:0007669"/>
    <property type="project" value="InterPro"/>
</dbReference>
<dbReference type="Gene3D" id="2.40.70.10">
    <property type="entry name" value="Acid Proteases"/>
    <property type="match status" value="1"/>
</dbReference>
<accession>A0A812PTV8</accession>
<feature type="compositionally biased region" description="Acidic residues" evidence="3">
    <location>
        <begin position="437"/>
        <end position="448"/>
    </location>
</feature>
<organism evidence="7 8">
    <name type="scientific">Symbiodinium natans</name>
    <dbReference type="NCBI Taxonomy" id="878477"/>
    <lineage>
        <taxon>Eukaryota</taxon>
        <taxon>Sar</taxon>
        <taxon>Alveolata</taxon>
        <taxon>Dinophyceae</taxon>
        <taxon>Suessiales</taxon>
        <taxon>Symbiodiniaceae</taxon>
        <taxon>Symbiodinium</taxon>
    </lineage>
</organism>
<dbReference type="Proteomes" id="UP000604046">
    <property type="component" value="Unassembled WGS sequence"/>
</dbReference>
<feature type="transmembrane region" description="Helical" evidence="4">
    <location>
        <begin position="3757"/>
        <end position="3784"/>
    </location>
</feature>
<feature type="transmembrane region" description="Helical" evidence="4">
    <location>
        <begin position="3649"/>
        <end position="3671"/>
    </location>
</feature>
<dbReference type="InterPro" id="IPR021109">
    <property type="entry name" value="Peptidase_aspartic_dom_sf"/>
</dbReference>
<dbReference type="InterPro" id="IPR036397">
    <property type="entry name" value="RNaseH_sf"/>
</dbReference>
<dbReference type="InterPro" id="IPR013103">
    <property type="entry name" value="RVT_2"/>
</dbReference>
<keyword evidence="4" id="KW-0812">Transmembrane</keyword>
<feature type="compositionally biased region" description="Basic and acidic residues" evidence="3">
    <location>
        <begin position="1304"/>
        <end position="1314"/>
    </location>
</feature>
<feature type="region of interest" description="Disordered" evidence="3">
    <location>
        <begin position="1"/>
        <end position="89"/>
    </location>
</feature>
<gene>
    <name evidence="7" type="primary">RE1</name>
    <name evidence="7" type="ORF">SNAT2548_LOCUS18181</name>
</gene>
<dbReference type="SUPFAM" id="SSF57756">
    <property type="entry name" value="Retrovirus zinc finger-like domains"/>
    <property type="match status" value="1"/>
</dbReference>
<feature type="compositionally biased region" description="Basic and acidic residues" evidence="3">
    <location>
        <begin position="16"/>
        <end position="25"/>
    </location>
</feature>
<feature type="compositionally biased region" description="Low complexity" evidence="3">
    <location>
        <begin position="2042"/>
        <end position="2055"/>
    </location>
</feature>
<keyword evidence="8" id="KW-1185">Reference proteome</keyword>
<protein>
    <submittedName>
        <fullName evidence="7">RE1 protein</fullName>
    </submittedName>
</protein>
<feature type="region of interest" description="Disordered" evidence="3">
    <location>
        <begin position="500"/>
        <end position="523"/>
    </location>
</feature>
<feature type="compositionally biased region" description="Basic and acidic residues" evidence="3">
    <location>
        <begin position="427"/>
        <end position="436"/>
    </location>
</feature>
<feature type="compositionally biased region" description="Low complexity" evidence="3">
    <location>
        <begin position="885"/>
        <end position="894"/>
    </location>
</feature>
<dbReference type="PROSITE" id="PS50994">
    <property type="entry name" value="INTEGRASE"/>
    <property type="match status" value="1"/>
</dbReference>
<dbReference type="SUPFAM" id="SSF53098">
    <property type="entry name" value="Ribonuclease H-like"/>
    <property type="match status" value="1"/>
</dbReference>
<reference evidence="7" key="1">
    <citation type="submission" date="2021-02" db="EMBL/GenBank/DDBJ databases">
        <authorList>
            <person name="Dougan E. K."/>
            <person name="Rhodes N."/>
            <person name="Thang M."/>
            <person name="Chan C."/>
        </authorList>
    </citation>
    <scope>NUCLEOTIDE SEQUENCE</scope>
</reference>